<evidence type="ECO:0000256" key="3">
    <source>
        <dbReference type="ARBA" id="ARBA00022514"/>
    </source>
</evidence>
<evidence type="ECO:0000313" key="8">
    <source>
        <dbReference type="RefSeq" id="XP_028999879.1"/>
    </source>
</evidence>
<evidence type="ECO:0000256" key="1">
    <source>
        <dbReference type="ARBA" id="ARBA00004370"/>
    </source>
</evidence>
<accession>A0A6P7M104</accession>
<keyword evidence="7" id="KW-1185">Reference proteome</keyword>
<evidence type="ECO:0000259" key="6">
    <source>
        <dbReference type="PROSITE" id="PS50049"/>
    </source>
</evidence>
<evidence type="ECO:0000256" key="4">
    <source>
        <dbReference type="ARBA" id="ARBA00023136"/>
    </source>
</evidence>
<dbReference type="GO" id="GO:0016020">
    <property type="term" value="C:membrane"/>
    <property type="evidence" value="ECO:0007669"/>
    <property type="project" value="UniProtKB-SubCell"/>
</dbReference>
<dbReference type="SUPFAM" id="SSF49842">
    <property type="entry name" value="TNF-like"/>
    <property type="match status" value="1"/>
</dbReference>
<proteinExistence type="inferred from homology"/>
<name>A0A6P7M104_BETSP</name>
<dbReference type="InParanoid" id="A0A6P7M104"/>
<organism evidence="7 8">
    <name type="scientific">Betta splendens</name>
    <name type="common">Siamese fighting fish</name>
    <dbReference type="NCBI Taxonomy" id="158456"/>
    <lineage>
        <taxon>Eukaryota</taxon>
        <taxon>Metazoa</taxon>
        <taxon>Chordata</taxon>
        <taxon>Craniata</taxon>
        <taxon>Vertebrata</taxon>
        <taxon>Euteleostomi</taxon>
        <taxon>Actinopterygii</taxon>
        <taxon>Neopterygii</taxon>
        <taxon>Teleostei</taxon>
        <taxon>Neoteleostei</taxon>
        <taxon>Acanthomorphata</taxon>
        <taxon>Anabantaria</taxon>
        <taxon>Anabantiformes</taxon>
        <taxon>Anabantoidei</taxon>
        <taxon>Osphronemidae</taxon>
        <taxon>Betta</taxon>
    </lineage>
</organism>
<dbReference type="GO" id="GO:0006955">
    <property type="term" value="P:immune response"/>
    <property type="evidence" value="ECO:0007669"/>
    <property type="project" value="InterPro"/>
</dbReference>
<dbReference type="RefSeq" id="XP_028999879.1">
    <property type="nucleotide sequence ID" value="XM_029144046.3"/>
</dbReference>
<dbReference type="KEGG" id="bspl:114852025"/>
<keyword evidence="5" id="KW-0812">Transmembrane</keyword>
<dbReference type="SMART" id="SM00207">
    <property type="entry name" value="TNF"/>
    <property type="match status" value="1"/>
</dbReference>
<dbReference type="GeneID" id="114852025"/>
<comment type="subcellular location">
    <subcellularLocation>
        <location evidence="1">Membrane</location>
    </subcellularLocation>
</comment>
<dbReference type="InterPro" id="IPR008983">
    <property type="entry name" value="Tumour_necrosis_fac-like_dom"/>
</dbReference>
<dbReference type="Gene3D" id="2.60.120.40">
    <property type="match status" value="1"/>
</dbReference>
<dbReference type="AlphaFoldDB" id="A0A6P7M104"/>
<evidence type="ECO:0000256" key="2">
    <source>
        <dbReference type="ARBA" id="ARBA00008670"/>
    </source>
</evidence>
<feature type="domain" description="THD" evidence="6">
    <location>
        <begin position="116"/>
        <end position="264"/>
    </location>
</feature>
<dbReference type="PROSITE" id="PS50049">
    <property type="entry name" value="THD_2"/>
    <property type="match status" value="1"/>
</dbReference>
<evidence type="ECO:0000256" key="5">
    <source>
        <dbReference type="SAM" id="Phobius"/>
    </source>
</evidence>
<dbReference type="OrthoDB" id="6116320at2759"/>
<reference evidence="8" key="1">
    <citation type="submission" date="2025-08" db="UniProtKB">
        <authorList>
            <consortium name="RefSeq"/>
        </authorList>
    </citation>
    <scope>IDENTIFICATION</scope>
</reference>
<feature type="transmembrane region" description="Helical" evidence="5">
    <location>
        <begin position="39"/>
        <end position="62"/>
    </location>
</feature>
<sequence length="266" mass="29467">MAEGGVGTGPQVFVVDSQAACVSMPAERKPSWARVSHKCLLLLVGLAVLGLVVEGVFIYNLYKRTELAFLSCGSHPPCHNLSNPEKQQGTIMTQVGVKDSNEIPLVQPHKETQQRPFAHLIGSSGFIGKANVVQWISEGGEAITNNMNYSNGTLIIEREGYYYLYSKIQIHAKDCVVNQHKVMKDTRAYGIPIELMKSKRNCCKTQSQKSKETSPKPSEVDDIWNSFLAGIFHLQRGDKIFVSLENEHSFLPGNAYTFMGAFMISP</sequence>
<comment type="similarity">
    <text evidence="2">Belongs to the tumor necrosis factor family.</text>
</comment>
<keyword evidence="5" id="KW-1133">Transmembrane helix</keyword>
<dbReference type="GO" id="GO:0005125">
    <property type="term" value="F:cytokine activity"/>
    <property type="evidence" value="ECO:0007669"/>
    <property type="project" value="UniProtKB-KW"/>
</dbReference>
<dbReference type="CDD" id="cd00184">
    <property type="entry name" value="TNF"/>
    <property type="match status" value="1"/>
</dbReference>
<keyword evidence="4 5" id="KW-0472">Membrane</keyword>
<dbReference type="Pfam" id="PF00229">
    <property type="entry name" value="TNF"/>
    <property type="match status" value="1"/>
</dbReference>
<dbReference type="InterPro" id="IPR006052">
    <property type="entry name" value="TNF_dom"/>
</dbReference>
<keyword evidence="3" id="KW-0202">Cytokine</keyword>
<dbReference type="Proteomes" id="UP000515150">
    <property type="component" value="Chromosome 1"/>
</dbReference>
<dbReference type="PANTHER" id="PTHR11471">
    <property type="entry name" value="TUMOR NECROSIS FACTOR FAMILY MEMBER"/>
    <property type="match status" value="1"/>
</dbReference>
<evidence type="ECO:0000313" key="7">
    <source>
        <dbReference type="Proteomes" id="UP000515150"/>
    </source>
</evidence>
<dbReference type="GO" id="GO:0005615">
    <property type="term" value="C:extracellular space"/>
    <property type="evidence" value="ECO:0007669"/>
    <property type="project" value="UniProtKB-KW"/>
</dbReference>
<dbReference type="PANTHER" id="PTHR11471:SF56">
    <property type="entry name" value="TUMOR NECROSIS FACTOR LIGAND SUPERFAMILY MEMBER 14-LIKE"/>
    <property type="match status" value="1"/>
</dbReference>
<dbReference type="GO" id="GO:0005164">
    <property type="term" value="F:tumor necrosis factor receptor binding"/>
    <property type="evidence" value="ECO:0007669"/>
    <property type="project" value="InterPro"/>
</dbReference>
<gene>
    <name evidence="8" type="primary">LOC114852025</name>
</gene>
<protein>
    <submittedName>
        <fullName evidence="8">Tumor necrosis factor ligand superfamily member 14-like</fullName>
    </submittedName>
</protein>